<proteinExistence type="predicted"/>
<organism evidence="4 5">
    <name type="scientific">Candidatus Muproteobacteria bacterium RBG_16_62_13</name>
    <dbReference type="NCBI Taxonomy" id="1817756"/>
    <lineage>
        <taxon>Bacteria</taxon>
        <taxon>Pseudomonadati</taxon>
        <taxon>Pseudomonadota</taxon>
        <taxon>Candidatus Muproteobacteria</taxon>
    </lineage>
</organism>
<dbReference type="GO" id="GO:0046872">
    <property type="term" value="F:metal ion binding"/>
    <property type="evidence" value="ECO:0007669"/>
    <property type="project" value="UniProtKB-KW"/>
</dbReference>
<dbReference type="Proteomes" id="UP000178379">
    <property type="component" value="Unassembled WGS sequence"/>
</dbReference>
<dbReference type="EMBL" id="MFSQ01000038">
    <property type="protein sequence ID" value="OGI41099.1"/>
    <property type="molecule type" value="Genomic_DNA"/>
</dbReference>
<evidence type="ECO:0000256" key="2">
    <source>
        <dbReference type="ARBA" id="ARBA00022837"/>
    </source>
</evidence>
<evidence type="ECO:0000313" key="4">
    <source>
        <dbReference type="EMBL" id="OGI41099.1"/>
    </source>
</evidence>
<protein>
    <recommendedName>
        <fullName evidence="3">PilY1 beta-propeller domain-containing protein</fullName>
    </recommendedName>
</protein>
<evidence type="ECO:0000313" key="5">
    <source>
        <dbReference type="Proteomes" id="UP000178379"/>
    </source>
</evidence>
<evidence type="ECO:0000256" key="1">
    <source>
        <dbReference type="ARBA" id="ARBA00022723"/>
    </source>
</evidence>
<dbReference type="STRING" id="1817756.A2140_01965"/>
<dbReference type="Pfam" id="PF05567">
    <property type="entry name" value="T4P_PilY1"/>
    <property type="match status" value="1"/>
</dbReference>
<name>A0A1F6T7R5_9PROT</name>
<feature type="domain" description="PilY1 beta-propeller" evidence="3">
    <location>
        <begin position="635"/>
        <end position="965"/>
    </location>
</feature>
<dbReference type="AlphaFoldDB" id="A0A1F6T7R5"/>
<keyword evidence="2" id="KW-0106">Calcium</keyword>
<dbReference type="InterPro" id="IPR008707">
    <property type="entry name" value="B-propeller_PilY1"/>
</dbReference>
<keyword evidence="1" id="KW-0479">Metal-binding</keyword>
<comment type="caution">
    <text evidence="4">The sequence shown here is derived from an EMBL/GenBank/DDBJ whole genome shotgun (WGS) entry which is preliminary data.</text>
</comment>
<reference evidence="4 5" key="1">
    <citation type="journal article" date="2016" name="Nat. Commun.">
        <title>Thousands of microbial genomes shed light on interconnected biogeochemical processes in an aquifer system.</title>
        <authorList>
            <person name="Anantharaman K."/>
            <person name="Brown C.T."/>
            <person name="Hug L.A."/>
            <person name="Sharon I."/>
            <person name="Castelle C.J."/>
            <person name="Probst A.J."/>
            <person name="Thomas B.C."/>
            <person name="Singh A."/>
            <person name="Wilkins M.J."/>
            <person name="Karaoz U."/>
            <person name="Brodie E.L."/>
            <person name="Williams K.H."/>
            <person name="Hubbard S.S."/>
            <person name="Banfield J.F."/>
        </authorList>
    </citation>
    <scope>NUCLEOTIDE SEQUENCE [LARGE SCALE GENOMIC DNA]</scope>
</reference>
<evidence type="ECO:0000259" key="3">
    <source>
        <dbReference type="Pfam" id="PF05567"/>
    </source>
</evidence>
<accession>A0A1F6T7R5</accession>
<sequence>MKFRYAISIAVSLLILGAVNPEIRADDIDIYISPETGATPSAPLVMLTLDLRANTGSIMCQTGNTACDFLYANDSLNDNQPYLTVRGVDQVVVLKAVIKYVINRVSGVKLGLMINHADKCTGSGDKAGPGVTNCSNGGYIAYGFQPIATGKAGLFAKLDAIPNTGTGSEAHPYQGRELYFELFRYLTGQGVWNDKNGWRDFGTNATNNLDTDFPARSWDTSIISGSNYTAPLTSTDTCTKIYAINFMFGNSNNESDSDTAIANTVANSGLGANPSTMYNYSPDSNFAPMVRWMYEHDVTNKANNYAPNSAKTRNVTSYFVISGSIGNTEKNYASAGQGQSGTTLSPYAFSDDPRTLVDTLTNVFLQILSTSTSFVAPSVAVNVYNRAQVRDEVYIAMFQAPSTGVPAWPGNLKRYKMARNDSGYLEIQDSASTYAVATDGRIGYDTLSFWTISGDLPAPGTSDTDILALKDGRRVSRGGAGSKIPGFKLKCASGTDTSCYPGDNSPGLTNPNFGAKTTNVSARKLFYDDPTNTGSNNTGLSALNANTSTATALQTQLGASSPGTCVYSDTDATSACNLLIYARGGDFVDHDNNTGTANVLRARSWILGDLLHSRPLAINYGARTGSTYTADNPDIRIVAGSNDGYMHMFRNTREGDYNPAPNADAYDGVETWGFMPREVMGTIKTLKANLVVSPRHPTTVDGAPAAYILDWNGNGNIESPDADGKYDKVYLYFGLRRGGKAYYALDVTDPDEPKLLWKITKGATGTDFAELGQTWSTPKVAMMLYGGSTTSAPVLIFGGGYDTDKDTHIGHGSYDATGIGGNDDEGNAVFIVNAETGALVWKAVKGASEGYNSASKTYTHPSLKDSIPSDVRLVDSDGNELIDRVYVGDTGGVVWRVDIRCKNQDGTGCTEGGWKITPTLSVGRHVSGWEASVANDRRFFSAPAYAQQTDDTGNFDAIMIGAGDRENPKDTTVTNWFYMFKDRSVNSGTPPTTLRTHSNLGDVTNNCLQEGTCGGSPPDLTYGWRLKLECPPDFPNTCGEKNLAPAITLSGAVLFTTYKPPAAMSGSCGLSEGKGLFYSVSIENASAVENFYTANDTGGTALAKLDRASTLDSGGIPAEAVALGTGSGGSSKCAGGAVLRPDLKVDDICMEEGYKTYWYEKYRK</sequence>
<gene>
    <name evidence="4" type="ORF">A2140_01965</name>
</gene>